<keyword evidence="1" id="KW-0238">DNA-binding</keyword>
<evidence type="ECO:0000313" key="1">
    <source>
        <dbReference type="EMBL" id="RIH65050.1"/>
    </source>
</evidence>
<sequence>MNIEELRDYCLSMKGAEEKMPFDNKTLVFSVKGKMFCATDVEDYELINLKCNPEEAILLREKYEDVIPGYYMNKKHWNSIKTNGSISDTLLEEWIRNSYNLVVAALPKKVQKELAEE</sequence>
<proteinExistence type="predicted"/>
<dbReference type="Proteomes" id="UP000266441">
    <property type="component" value="Unassembled WGS sequence"/>
</dbReference>
<dbReference type="Gene3D" id="3.90.1150.30">
    <property type="match status" value="1"/>
</dbReference>
<dbReference type="RefSeq" id="WP_119349975.1">
    <property type="nucleotide sequence ID" value="NZ_JBFHKJ010000480.1"/>
</dbReference>
<dbReference type="GO" id="GO:0003677">
    <property type="term" value="F:DNA binding"/>
    <property type="evidence" value="ECO:0007669"/>
    <property type="project" value="UniProtKB-KW"/>
</dbReference>
<dbReference type="InterPro" id="IPR058532">
    <property type="entry name" value="YjbR/MT2646/Rv2570-like"/>
</dbReference>
<dbReference type="OrthoDB" id="9789813at2"/>
<dbReference type="AlphaFoldDB" id="A0A399D3Q8"/>
<dbReference type="InterPro" id="IPR007351">
    <property type="entry name" value="YjbR"/>
</dbReference>
<dbReference type="PANTHER" id="PTHR35145:SF1">
    <property type="entry name" value="CYTOPLASMIC PROTEIN"/>
    <property type="match status" value="1"/>
</dbReference>
<protein>
    <submittedName>
        <fullName evidence="1">MmcQ/YjbR family DNA-binding protein</fullName>
    </submittedName>
</protein>
<name>A0A399D3Q8_9BACT</name>
<accession>A0A399D3Q8</accession>
<reference evidence="1 2" key="1">
    <citation type="journal article" date="2015" name="Int. J. Syst. Evol. Microbiol.">
        <title>Mariniphaga sediminis sp. nov., isolated from coastal sediment.</title>
        <authorList>
            <person name="Wang F.Q."/>
            <person name="Shen Q.Y."/>
            <person name="Chen G.J."/>
            <person name="Du Z.J."/>
        </authorList>
    </citation>
    <scope>NUCLEOTIDE SEQUENCE [LARGE SCALE GENOMIC DNA]</scope>
    <source>
        <strain evidence="1 2">SY21</strain>
    </source>
</reference>
<dbReference type="EMBL" id="QWET01000007">
    <property type="protein sequence ID" value="RIH65050.1"/>
    <property type="molecule type" value="Genomic_DNA"/>
</dbReference>
<comment type="caution">
    <text evidence="1">The sequence shown here is derived from an EMBL/GenBank/DDBJ whole genome shotgun (WGS) entry which is preliminary data.</text>
</comment>
<organism evidence="1 2">
    <name type="scientific">Mariniphaga sediminis</name>
    <dbReference type="NCBI Taxonomy" id="1628158"/>
    <lineage>
        <taxon>Bacteria</taxon>
        <taxon>Pseudomonadati</taxon>
        <taxon>Bacteroidota</taxon>
        <taxon>Bacteroidia</taxon>
        <taxon>Marinilabiliales</taxon>
        <taxon>Prolixibacteraceae</taxon>
        <taxon>Mariniphaga</taxon>
    </lineage>
</organism>
<keyword evidence="2" id="KW-1185">Reference proteome</keyword>
<evidence type="ECO:0000313" key="2">
    <source>
        <dbReference type="Proteomes" id="UP000266441"/>
    </source>
</evidence>
<dbReference type="Pfam" id="PF04237">
    <property type="entry name" value="YjbR"/>
    <property type="match status" value="1"/>
</dbReference>
<dbReference type="SUPFAM" id="SSF142906">
    <property type="entry name" value="YjbR-like"/>
    <property type="match status" value="1"/>
</dbReference>
<dbReference type="InterPro" id="IPR038056">
    <property type="entry name" value="YjbR-like_sf"/>
</dbReference>
<dbReference type="PANTHER" id="PTHR35145">
    <property type="entry name" value="CYTOPLASMIC PROTEIN-RELATED"/>
    <property type="match status" value="1"/>
</dbReference>
<gene>
    <name evidence="1" type="ORF">D1164_10700</name>
</gene>